<accession>A0A2P4UL26</accession>
<feature type="region of interest" description="Disordered" evidence="1">
    <location>
        <begin position="400"/>
        <end position="474"/>
    </location>
</feature>
<evidence type="ECO:0000256" key="1">
    <source>
        <dbReference type="SAM" id="MobiDB-lite"/>
    </source>
</evidence>
<evidence type="ECO:0000313" key="2">
    <source>
        <dbReference type="EMBL" id="POM25742.1"/>
    </source>
</evidence>
<keyword evidence="3" id="KW-1185">Reference proteome</keyword>
<dbReference type="AlphaFoldDB" id="A0A2P4UL26"/>
<feature type="compositionally biased region" description="Low complexity" evidence="1">
    <location>
        <begin position="465"/>
        <end position="474"/>
    </location>
</feature>
<dbReference type="EMBL" id="MTBP01000001">
    <property type="protein sequence ID" value="POM25742.1"/>
    <property type="molecule type" value="Genomic_DNA"/>
</dbReference>
<comment type="caution">
    <text evidence="2">The sequence shown here is derived from an EMBL/GenBank/DDBJ whole genome shotgun (WGS) entry which is preliminary data.</text>
</comment>
<gene>
    <name evidence="2" type="ORF">BTM25_01250</name>
</gene>
<organism evidence="2 3">
    <name type="scientific">Actinomadura rubteroloni</name>
    <dbReference type="NCBI Taxonomy" id="1926885"/>
    <lineage>
        <taxon>Bacteria</taxon>
        <taxon>Bacillati</taxon>
        <taxon>Actinomycetota</taxon>
        <taxon>Actinomycetes</taxon>
        <taxon>Streptosporangiales</taxon>
        <taxon>Thermomonosporaceae</taxon>
        <taxon>Actinomadura</taxon>
    </lineage>
</organism>
<name>A0A2P4UL26_9ACTN</name>
<sequence length="474" mass="50927">MADPLLPPALESARAAVPILDSLPAPGYATPRAPQRVRAMRSVENIYNLSGVLGHVGTGPAEAWIATDKTFPHALYEVMVMSAGTGVRPGLHDHSEAYAASVGAMGAVFAEHCANWELSPVISWSYDPATVDRESIQGEKRLHTHFIGRTAEEVDMVRARSTPVGQSAPGRQRRIVEEASVLAGVLVADCLDPSTLKALEPVAPLSSAASTATIQLRMRDGWDSLADPGLAEDLTRIHAVLRTIYDRIGAACLTGETGPWRRPALDPVGVERVDLPLSDRSREALGHYLGGMRPQLLTDVEALRNPSNRDRTTHIYPLADLAYSVCLSAHQGQVYTHVRVNVFSDLGGAGMSVLDGTVVKTRKGERTMTPEDEAHRLDFQRGYLDRVRHHAYGGHALFPLAQPSLDPRTARIGPGPTTRSPGEQVQAEGQAGTRLLAMTRRPARVAREERSPQASGSPSPPPSPSADTSSGPEL</sequence>
<evidence type="ECO:0000313" key="3">
    <source>
        <dbReference type="Proteomes" id="UP000242367"/>
    </source>
</evidence>
<protein>
    <submittedName>
        <fullName evidence="2">Uncharacterized protein</fullName>
    </submittedName>
</protein>
<dbReference type="Proteomes" id="UP000242367">
    <property type="component" value="Unassembled WGS sequence"/>
</dbReference>
<proteinExistence type="predicted"/>
<reference evidence="2 3" key="1">
    <citation type="journal article" date="2017" name="Chemistry">
        <title>Isolation, Biosynthesis and Chemical Modifications of Rubterolones A-F: Rare Tropolone Alkaloids from Actinomadura sp. 5-2.</title>
        <authorList>
            <person name="Guo H."/>
            <person name="Benndorf R."/>
            <person name="Leichnitz D."/>
            <person name="Klassen J.L."/>
            <person name="Vollmers J."/>
            <person name="Gorls H."/>
            <person name="Steinacker M."/>
            <person name="Weigel C."/>
            <person name="Dahse H.M."/>
            <person name="Kaster A.K."/>
            <person name="de Beer Z.W."/>
            <person name="Poulsen M."/>
            <person name="Beemelmanns C."/>
        </authorList>
    </citation>
    <scope>NUCLEOTIDE SEQUENCE [LARGE SCALE GENOMIC DNA]</scope>
    <source>
        <strain evidence="2 3">5-2</strain>
    </source>
</reference>